<proteinExistence type="predicted"/>
<feature type="compositionally biased region" description="Basic and acidic residues" evidence="1">
    <location>
        <begin position="49"/>
        <end position="58"/>
    </location>
</feature>
<evidence type="ECO:0000313" key="2">
    <source>
        <dbReference type="EMBL" id="KAK6617427.1"/>
    </source>
</evidence>
<feature type="region of interest" description="Disordered" evidence="1">
    <location>
        <begin position="127"/>
        <end position="189"/>
    </location>
</feature>
<feature type="compositionally biased region" description="Basic and acidic residues" evidence="1">
    <location>
        <begin position="127"/>
        <end position="136"/>
    </location>
</feature>
<sequence length="447" mass="49991">MNGRFDLCEVKAETNEINNKEVKEQPEKQRRQKHLSPERDEPCNNLNEPRNKTQDWARKLVGSIRRKVSTKKGHTTGPNFESGEQHEEGGSHETSWHQEGSPGLSQEVKVEAVKKTFTDLEEFKLSPKMATRESHSRKMSLTNPNSVQVSLERKYSQRGPALSHQGSLVPLDEPESGTKGSRSTTDNVNFEKCKIRRKLSFPSTSTGEATSKPEMVKLPKKKDTTLLALIFKKQASVDVKKEKETGDKTAAEKDKEKEKMAKERPRKIPDFSFSNSGSPGADFESREDLVQGPDFKCGSDIGLSRNELKTGFNLGHVGSTPKTMSRSCGQVEIISSDPAVRENFLRATMSIFLAVSPPSSKMQGNVPPSMNFISESPLTRLLVYIIYKTDFVFCGEKLFISKILQGEIRDLDKNEQFTNRSGEIELLKNFKFPSCGLFQVAGAAPQL</sequence>
<feature type="compositionally biased region" description="Basic and acidic residues" evidence="1">
    <location>
        <begin position="1"/>
        <end position="42"/>
    </location>
</feature>
<feature type="region of interest" description="Disordered" evidence="1">
    <location>
        <begin position="1"/>
        <end position="107"/>
    </location>
</feature>
<dbReference type="AlphaFoldDB" id="A0AAN8NPT7"/>
<comment type="caution">
    <text evidence="2">The sequence shown here is derived from an EMBL/GenBank/DDBJ whole genome shotgun (WGS) entry which is preliminary data.</text>
</comment>
<feature type="compositionally biased region" description="Polar residues" evidence="1">
    <location>
        <begin position="178"/>
        <end position="188"/>
    </location>
</feature>
<evidence type="ECO:0000313" key="3">
    <source>
        <dbReference type="Proteomes" id="UP001372834"/>
    </source>
</evidence>
<protein>
    <submittedName>
        <fullName evidence="2">Uncharacterized protein</fullName>
    </submittedName>
</protein>
<accession>A0AAN8NPT7</accession>
<dbReference type="EMBL" id="JAWJWE010000044">
    <property type="protein sequence ID" value="KAK6617427.1"/>
    <property type="molecule type" value="Genomic_DNA"/>
</dbReference>
<feature type="region of interest" description="Disordered" evidence="1">
    <location>
        <begin position="240"/>
        <end position="286"/>
    </location>
</feature>
<gene>
    <name evidence="2" type="ORF">RUM43_014436</name>
</gene>
<evidence type="ECO:0000256" key="1">
    <source>
        <dbReference type="SAM" id="MobiDB-lite"/>
    </source>
</evidence>
<dbReference type="Proteomes" id="UP001372834">
    <property type="component" value="Unassembled WGS sequence"/>
</dbReference>
<feature type="compositionally biased region" description="Basic and acidic residues" evidence="1">
    <location>
        <begin position="240"/>
        <end position="269"/>
    </location>
</feature>
<name>A0AAN8NPT7_POLSC</name>
<reference evidence="2 3" key="1">
    <citation type="submission" date="2023-10" db="EMBL/GenBank/DDBJ databases">
        <title>Genomes of two closely related lineages of the louse Polyplax serrata with different host specificities.</title>
        <authorList>
            <person name="Martinu J."/>
            <person name="Tarabai H."/>
            <person name="Stefka J."/>
            <person name="Hypsa V."/>
        </authorList>
    </citation>
    <scope>NUCLEOTIDE SEQUENCE [LARGE SCALE GENOMIC DNA]</scope>
    <source>
        <strain evidence="2">HR10_N</strain>
    </source>
</reference>
<feature type="compositionally biased region" description="Polar residues" evidence="1">
    <location>
        <begin position="139"/>
        <end position="149"/>
    </location>
</feature>
<organism evidence="2 3">
    <name type="scientific">Polyplax serrata</name>
    <name type="common">Common mouse louse</name>
    <dbReference type="NCBI Taxonomy" id="468196"/>
    <lineage>
        <taxon>Eukaryota</taxon>
        <taxon>Metazoa</taxon>
        <taxon>Ecdysozoa</taxon>
        <taxon>Arthropoda</taxon>
        <taxon>Hexapoda</taxon>
        <taxon>Insecta</taxon>
        <taxon>Pterygota</taxon>
        <taxon>Neoptera</taxon>
        <taxon>Paraneoptera</taxon>
        <taxon>Psocodea</taxon>
        <taxon>Troctomorpha</taxon>
        <taxon>Phthiraptera</taxon>
        <taxon>Anoplura</taxon>
        <taxon>Polyplacidae</taxon>
        <taxon>Polyplax</taxon>
    </lineage>
</organism>
<feature type="compositionally biased region" description="Basic and acidic residues" evidence="1">
    <location>
        <begin position="83"/>
        <end position="96"/>
    </location>
</feature>
<feature type="compositionally biased region" description="Basic residues" evidence="1">
    <location>
        <begin position="64"/>
        <end position="74"/>
    </location>
</feature>